<dbReference type="Gene3D" id="2.40.160.50">
    <property type="entry name" value="membrane protein fhac: a member of the omp85/tpsb transporter family"/>
    <property type="match status" value="1"/>
</dbReference>
<dbReference type="OrthoDB" id="572300at2"/>
<dbReference type="PANTHER" id="PTHR34597">
    <property type="entry name" value="SLR1661 PROTEIN"/>
    <property type="match status" value="1"/>
</dbReference>
<protein>
    <submittedName>
        <fullName evidence="7">Polypeptide-transport-associated domain protein ShlB-type</fullName>
    </submittedName>
</protein>
<keyword evidence="8" id="KW-1185">Reference proteome</keyword>
<dbReference type="KEGG" id="tcy:Thicy_0282"/>
<dbReference type="PANTHER" id="PTHR34597:SF1">
    <property type="entry name" value="HEME_HEMOPEXIN TRANSPORTER PROTEIN HUXB"/>
    <property type="match status" value="1"/>
</dbReference>
<dbReference type="GO" id="GO:0098046">
    <property type="term" value="C:type V protein secretion system complex"/>
    <property type="evidence" value="ECO:0007669"/>
    <property type="project" value="TreeGrafter"/>
</dbReference>
<keyword evidence="2" id="KW-0812">Transmembrane</keyword>
<evidence type="ECO:0000256" key="4">
    <source>
        <dbReference type="SAM" id="SignalP"/>
    </source>
</evidence>
<dbReference type="Proteomes" id="UP000009232">
    <property type="component" value="Chromosome"/>
</dbReference>
<evidence type="ECO:0000256" key="1">
    <source>
        <dbReference type="ARBA" id="ARBA00022452"/>
    </source>
</evidence>
<feature type="signal peptide" evidence="4">
    <location>
        <begin position="1"/>
        <end position="36"/>
    </location>
</feature>
<name>F6DA92_THICA</name>
<dbReference type="InterPro" id="IPR005565">
    <property type="entry name" value="Hemolysn_activator_HlyB_C"/>
</dbReference>
<sequence length="602" mass="66805">MITVAKTKNALPAKLTSATCACLLAGLSLQPLYAQADTSALPPQVPDSGTLLRDLQQLERETQTFPRIERDQPRALADDGQTVVLRSVRFQGYEGMVSLAALERLVVDDIGQELGFNGLMALADKVTQYLANLGYFLAFAYLPEQDITDGDLIIAILPVRVEGGEDWQPNILKAQDLVIDEELISSMLRHSMRDDMSIAINAKNMERGLLLLNDLSGINAQSVLERGDDFGTTRVNVHVLPTPRYTNNVWVDNYGGYYTGDIRLNGLFNVNNLTGRGDQLTALISRTEYLGFGSLTYTTPVSPNGLSFNYGVNTMRYTLGNLDEVDSKGGSAGFNMGLRYPIIRSRQSNLYASTSFSYSRLEDYFNNELSKSRKYNNFSVSLNGDRLDQQGLGGYTGYEISFKRGDLSFSGSPDEVIAADRDPNNGLQQQGQFSKFNASLTRLQKITRNGAVYVKFDRQFNASGNLDSAETFSGSGSSGVRAYAGGDASGDEGWLLNLEYRYDIPNLSLHNGTFQLTGFYDHAHILINKNSVSQNANTANVNSYDIRGTGVELSWTRPLKYSVKAIYARKIDDKIERRSTVQTDSEGKDRFARLWLQAMWWF</sequence>
<keyword evidence="4" id="KW-0732">Signal</keyword>
<dbReference type="Pfam" id="PF03865">
    <property type="entry name" value="ShlB"/>
    <property type="match status" value="1"/>
</dbReference>
<dbReference type="GO" id="GO:0046819">
    <property type="term" value="P:protein secretion by the type V secretion system"/>
    <property type="evidence" value="ECO:0007669"/>
    <property type="project" value="TreeGrafter"/>
</dbReference>
<evidence type="ECO:0000313" key="8">
    <source>
        <dbReference type="Proteomes" id="UP000009232"/>
    </source>
</evidence>
<evidence type="ECO:0000259" key="5">
    <source>
        <dbReference type="Pfam" id="PF03865"/>
    </source>
</evidence>
<gene>
    <name evidence="7" type="ordered locus">Thicy_0282</name>
</gene>
<keyword evidence="1" id="KW-1134">Transmembrane beta strand</keyword>
<dbReference type="RefSeq" id="WP_013834841.1">
    <property type="nucleotide sequence ID" value="NC_015581.1"/>
</dbReference>
<dbReference type="InterPro" id="IPR013686">
    <property type="entry name" value="Polypept-transport_assoc_ShlB"/>
</dbReference>
<dbReference type="STRING" id="717773.Thicy_0282"/>
<dbReference type="HOGENOM" id="CLU_021521_2_2_6"/>
<organism evidence="7 8">
    <name type="scientific">Thiomicrospira cyclica (strain DSM 14477 / JCM 11371 / ALM1)</name>
    <name type="common">Thioalkalimicrobium cyclicum</name>
    <dbReference type="NCBI Taxonomy" id="717773"/>
    <lineage>
        <taxon>Bacteria</taxon>
        <taxon>Pseudomonadati</taxon>
        <taxon>Pseudomonadota</taxon>
        <taxon>Gammaproteobacteria</taxon>
        <taxon>Thiotrichales</taxon>
        <taxon>Piscirickettsiaceae</taxon>
        <taxon>Thiomicrospira</taxon>
    </lineage>
</organism>
<evidence type="ECO:0000256" key="3">
    <source>
        <dbReference type="ARBA" id="ARBA00023237"/>
    </source>
</evidence>
<accession>F6DA92</accession>
<feature type="domain" description="Haemolysin activator HlyB C-terminal" evidence="5">
    <location>
        <begin position="231"/>
        <end position="534"/>
    </location>
</feature>
<dbReference type="GO" id="GO:0008320">
    <property type="term" value="F:protein transmembrane transporter activity"/>
    <property type="evidence" value="ECO:0007669"/>
    <property type="project" value="TreeGrafter"/>
</dbReference>
<reference evidence="7 8" key="1">
    <citation type="submission" date="2011-05" db="EMBL/GenBank/DDBJ databases">
        <title>Complete sequence of Thioalkalimicrobium cyclicum ALM1.</title>
        <authorList>
            <consortium name="US DOE Joint Genome Institute"/>
            <person name="Lucas S."/>
            <person name="Han J."/>
            <person name="Lapidus A."/>
            <person name="Cheng J.-F."/>
            <person name="Goodwin L."/>
            <person name="Pitluck S."/>
            <person name="Peters L."/>
            <person name="Mikhailova N."/>
            <person name="Davenport K."/>
            <person name="Han C."/>
            <person name="Tapia R."/>
            <person name="Land M."/>
            <person name="Hauser L."/>
            <person name="Kyrpides N."/>
            <person name="Ivanova N."/>
            <person name="Pagani I."/>
            <person name="Kappler U."/>
            <person name="Woyke T."/>
        </authorList>
    </citation>
    <scope>NUCLEOTIDE SEQUENCE [LARGE SCALE GENOMIC DNA]</scope>
    <source>
        <strain evidence="8">DSM 14477 / JCM 11371 / ALM1</strain>
    </source>
</reference>
<keyword evidence="3" id="KW-0998">Cell outer membrane</keyword>
<dbReference type="EMBL" id="CP002776">
    <property type="protein sequence ID" value="AEG31058.1"/>
    <property type="molecule type" value="Genomic_DNA"/>
</dbReference>
<dbReference type="AlphaFoldDB" id="F6DA92"/>
<dbReference type="Gene3D" id="3.10.20.310">
    <property type="entry name" value="membrane protein fhac"/>
    <property type="match status" value="1"/>
</dbReference>
<dbReference type="Pfam" id="PF08479">
    <property type="entry name" value="POTRA_2"/>
    <property type="match status" value="1"/>
</dbReference>
<dbReference type="InterPro" id="IPR051544">
    <property type="entry name" value="TPS_OM_transporter"/>
</dbReference>
<evidence type="ECO:0000256" key="2">
    <source>
        <dbReference type="ARBA" id="ARBA00022692"/>
    </source>
</evidence>
<proteinExistence type="predicted"/>
<feature type="domain" description="Polypeptide-transport-associated ShlB-type" evidence="6">
    <location>
        <begin position="85"/>
        <end position="158"/>
    </location>
</feature>
<dbReference type="eggNOG" id="COG2831">
    <property type="taxonomic scope" value="Bacteria"/>
</dbReference>
<keyword evidence="1" id="KW-0472">Membrane</keyword>
<evidence type="ECO:0000313" key="7">
    <source>
        <dbReference type="EMBL" id="AEG31058.1"/>
    </source>
</evidence>
<evidence type="ECO:0000259" key="6">
    <source>
        <dbReference type="Pfam" id="PF08479"/>
    </source>
</evidence>
<feature type="chain" id="PRO_5003338827" evidence="4">
    <location>
        <begin position="37"/>
        <end position="602"/>
    </location>
</feature>